<proteinExistence type="predicted"/>
<dbReference type="EMBL" id="CP063406">
    <property type="protein sequence ID" value="QSZ31289.1"/>
    <property type="molecule type" value="Genomic_DNA"/>
</dbReference>
<gene>
    <name evidence="2" type="ORF">DSL72_000852</name>
</gene>
<name>A0A8A3P9S9_9HELO</name>
<keyword evidence="3" id="KW-1185">Reference proteome</keyword>
<protein>
    <submittedName>
        <fullName evidence="2">Uncharacterized protein</fullName>
    </submittedName>
</protein>
<accession>A0A8A3P9S9</accession>
<reference evidence="2" key="1">
    <citation type="submission" date="2020-10" db="EMBL/GenBank/DDBJ databases">
        <title>Genome Sequence of Monilinia vaccinii-corymbosi Sheds Light on Mummy Berry Disease Infection of Blueberry and Mating Type.</title>
        <authorList>
            <person name="Yow A.G."/>
            <person name="Zhang Y."/>
            <person name="Bansal K."/>
            <person name="Eacker S.M."/>
            <person name="Sullivan S."/>
            <person name="Liachko I."/>
            <person name="Cubeta M.A."/>
            <person name="Rollins J.A."/>
            <person name="Ashrafi H."/>
        </authorList>
    </citation>
    <scope>NUCLEOTIDE SEQUENCE</scope>
    <source>
        <strain evidence="2">RL-1</strain>
    </source>
</reference>
<sequence length="138" mass="15241">MHIYKGESCKDQRRNAESDEISGQSMFWEANKAIAEKRQLPIHVDMKTLDNQSINSSSTAPHLANMGTENHDAKSPAKAAHVNMIAGCIIAIAPAEGLRSMLGVSWERMLRLQQVSQISYKNPAIAYTGIVYNTEPIT</sequence>
<feature type="region of interest" description="Disordered" evidence="1">
    <location>
        <begin position="53"/>
        <end position="75"/>
    </location>
</feature>
<evidence type="ECO:0000313" key="2">
    <source>
        <dbReference type="EMBL" id="QSZ31289.1"/>
    </source>
</evidence>
<organism evidence="2 3">
    <name type="scientific">Monilinia vaccinii-corymbosi</name>
    <dbReference type="NCBI Taxonomy" id="61207"/>
    <lineage>
        <taxon>Eukaryota</taxon>
        <taxon>Fungi</taxon>
        <taxon>Dikarya</taxon>
        <taxon>Ascomycota</taxon>
        <taxon>Pezizomycotina</taxon>
        <taxon>Leotiomycetes</taxon>
        <taxon>Helotiales</taxon>
        <taxon>Sclerotiniaceae</taxon>
        <taxon>Monilinia</taxon>
    </lineage>
</organism>
<evidence type="ECO:0000313" key="3">
    <source>
        <dbReference type="Proteomes" id="UP000672032"/>
    </source>
</evidence>
<dbReference type="AlphaFoldDB" id="A0A8A3P9S9"/>
<dbReference type="Proteomes" id="UP000672032">
    <property type="component" value="Chromosome 2"/>
</dbReference>
<evidence type="ECO:0000256" key="1">
    <source>
        <dbReference type="SAM" id="MobiDB-lite"/>
    </source>
</evidence>
<dbReference type="OrthoDB" id="686384at2759"/>